<feature type="compositionally biased region" description="Polar residues" evidence="2">
    <location>
        <begin position="32"/>
        <end position="42"/>
    </location>
</feature>
<dbReference type="PROSITE" id="PS00028">
    <property type="entry name" value="ZINC_FINGER_C2H2_1"/>
    <property type="match status" value="4"/>
</dbReference>
<feature type="compositionally biased region" description="Basic and acidic residues" evidence="2">
    <location>
        <begin position="2837"/>
        <end position="2848"/>
    </location>
</feature>
<feature type="region of interest" description="Disordered" evidence="2">
    <location>
        <begin position="2395"/>
        <end position="2433"/>
    </location>
</feature>
<feature type="compositionally biased region" description="Basic residues" evidence="2">
    <location>
        <begin position="3605"/>
        <end position="3621"/>
    </location>
</feature>
<keyword evidence="1" id="KW-0863">Zinc-finger</keyword>
<reference evidence="4 5" key="1">
    <citation type="submission" date="2015-09" db="EMBL/GenBank/DDBJ databases">
        <title>Draft genome of the scarab beetle Oryctes borbonicus.</title>
        <authorList>
            <person name="Meyer J.M."/>
            <person name="Markov G.V."/>
            <person name="Baskaran P."/>
            <person name="Herrmann M."/>
            <person name="Sommer R.J."/>
            <person name="Roedelsperger C."/>
        </authorList>
    </citation>
    <scope>NUCLEOTIDE SEQUENCE [LARGE SCALE GENOMIC DNA]</scope>
    <source>
        <strain evidence="4">OB123</strain>
        <tissue evidence="4">Whole animal</tissue>
    </source>
</reference>
<feature type="compositionally biased region" description="Low complexity" evidence="2">
    <location>
        <begin position="1051"/>
        <end position="1066"/>
    </location>
</feature>
<feature type="region of interest" description="Disordered" evidence="2">
    <location>
        <begin position="281"/>
        <end position="375"/>
    </location>
</feature>
<evidence type="ECO:0000256" key="1">
    <source>
        <dbReference type="PROSITE-ProRule" id="PRU00042"/>
    </source>
</evidence>
<evidence type="ECO:0000256" key="2">
    <source>
        <dbReference type="SAM" id="MobiDB-lite"/>
    </source>
</evidence>
<keyword evidence="1" id="KW-0862">Zinc</keyword>
<feature type="compositionally biased region" description="Polar residues" evidence="2">
    <location>
        <begin position="4037"/>
        <end position="4054"/>
    </location>
</feature>
<feature type="compositionally biased region" description="Low complexity" evidence="2">
    <location>
        <begin position="920"/>
        <end position="938"/>
    </location>
</feature>
<keyword evidence="1" id="KW-0479">Metal-binding</keyword>
<feature type="compositionally biased region" description="Basic and acidic residues" evidence="2">
    <location>
        <begin position="1169"/>
        <end position="1178"/>
    </location>
</feature>
<feature type="compositionally biased region" description="Basic residues" evidence="2">
    <location>
        <begin position="4470"/>
        <end position="4482"/>
    </location>
</feature>
<feature type="region of interest" description="Disordered" evidence="2">
    <location>
        <begin position="1634"/>
        <end position="1657"/>
    </location>
</feature>
<dbReference type="PROSITE" id="PS50157">
    <property type="entry name" value="ZINC_FINGER_C2H2_2"/>
    <property type="match status" value="2"/>
</dbReference>
<evidence type="ECO:0000259" key="3">
    <source>
        <dbReference type="PROSITE" id="PS50157"/>
    </source>
</evidence>
<feature type="region of interest" description="Disordered" evidence="2">
    <location>
        <begin position="1043"/>
        <end position="1075"/>
    </location>
</feature>
<dbReference type="GO" id="GO:0008270">
    <property type="term" value="F:zinc ion binding"/>
    <property type="evidence" value="ECO:0007669"/>
    <property type="project" value="UniProtKB-KW"/>
</dbReference>
<feature type="compositionally biased region" description="Basic residues" evidence="2">
    <location>
        <begin position="3404"/>
        <end position="3413"/>
    </location>
</feature>
<feature type="compositionally biased region" description="Basic and acidic residues" evidence="2">
    <location>
        <begin position="3511"/>
        <end position="3524"/>
    </location>
</feature>
<proteinExistence type="predicted"/>
<feature type="compositionally biased region" description="Low complexity" evidence="2">
    <location>
        <begin position="1432"/>
        <end position="1447"/>
    </location>
</feature>
<feature type="region of interest" description="Disordered" evidence="2">
    <location>
        <begin position="4310"/>
        <end position="4338"/>
    </location>
</feature>
<feature type="region of interest" description="Disordered" evidence="2">
    <location>
        <begin position="1"/>
        <end position="42"/>
    </location>
</feature>
<evidence type="ECO:0000313" key="4">
    <source>
        <dbReference type="EMBL" id="KRT81304.1"/>
    </source>
</evidence>
<feature type="compositionally biased region" description="Polar residues" evidence="2">
    <location>
        <begin position="339"/>
        <end position="348"/>
    </location>
</feature>
<feature type="compositionally biased region" description="Basic and acidic residues" evidence="2">
    <location>
        <begin position="4619"/>
        <end position="4629"/>
    </location>
</feature>
<keyword evidence="5" id="KW-1185">Reference proteome</keyword>
<feature type="compositionally biased region" description="Basic residues" evidence="2">
    <location>
        <begin position="3498"/>
        <end position="3510"/>
    </location>
</feature>
<organism evidence="4 5">
    <name type="scientific">Oryctes borbonicus</name>
    <dbReference type="NCBI Taxonomy" id="1629725"/>
    <lineage>
        <taxon>Eukaryota</taxon>
        <taxon>Metazoa</taxon>
        <taxon>Ecdysozoa</taxon>
        <taxon>Arthropoda</taxon>
        <taxon>Hexapoda</taxon>
        <taxon>Insecta</taxon>
        <taxon>Pterygota</taxon>
        <taxon>Neoptera</taxon>
        <taxon>Endopterygota</taxon>
        <taxon>Coleoptera</taxon>
        <taxon>Polyphaga</taxon>
        <taxon>Scarabaeiformia</taxon>
        <taxon>Scarabaeidae</taxon>
        <taxon>Dynastinae</taxon>
        <taxon>Oryctes</taxon>
    </lineage>
</organism>
<feature type="region of interest" description="Disordered" evidence="2">
    <location>
        <begin position="2166"/>
        <end position="2220"/>
    </location>
</feature>
<feature type="compositionally biased region" description="Basic and acidic residues" evidence="2">
    <location>
        <begin position="1634"/>
        <end position="1645"/>
    </location>
</feature>
<feature type="compositionally biased region" description="Polar residues" evidence="2">
    <location>
        <begin position="2172"/>
        <end position="2182"/>
    </location>
</feature>
<evidence type="ECO:0000313" key="5">
    <source>
        <dbReference type="Proteomes" id="UP000051574"/>
    </source>
</evidence>
<feature type="region of interest" description="Disordered" evidence="2">
    <location>
        <begin position="4031"/>
        <end position="4054"/>
    </location>
</feature>
<feature type="region of interest" description="Disordered" evidence="2">
    <location>
        <begin position="3401"/>
        <end position="3424"/>
    </location>
</feature>
<feature type="compositionally biased region" description="Polar residues" evidence="2">
    <location>
        <begin position="3414"/>
        <end position="3423"/>
    </location>
</feature>
<feature type="region of interest" description="Disordered" evidence="2">
    <location>
        <begin position="2837"/>
        <end position="2857"/>
    </location>
</feature>
<feature type="region of interest" description="Disordered" evidence="2">
    <location>
        <begin position="2533"/>
        <end position="2553"/>
    </location>
</feature>
<dbReference type="EMBL" id="LJIG01016204">
    <property type="protein sequence ID" value="KRT81304.1"/>
    <property type="molecule type" value="Genomic_DNA"/>
</dbReference>
<accession>A0A0T6B1R6</accession>
<feature type="compositionally biased region" description="Basic and acidic residues" evidence="2">
    <location>
        <begin position="2183"/>
        <end position="2200"/>
    </location>
</feature>
<dbReference type="OrthoDB" id="6382392at2759"/>
<dbReference type="Proteomes" id="UP000051574">
    <property type="component" value="Unassembled WGS sequence"/>
</dbReference>
<dbReference type="InterPro" id="IPR013087">
    <property type="entry name" value="Znf_C2H2_type"/>
</dbReference>
<sequence>MVNSESMDSTSDGNPKDYITQLNSGGGGTGISVDSHSPSPVTASSVRLRDMDYDANESAAADVTSASECVNPMDSLPETAVTHSVVLAADEENFRLTTNTVISQTDSEVSSLYCSVPLNKVQDVLGSYSSVDSPASNAETVSEAKNKKLLPRRLLCLYCDRTFVTSNLRQKHVDRCHSVKQARRSSSRFQSKFTTTACIFCKKLNNTDHSLHDLFKHLVEKHSNKYFACVACEERFVFKTHLEEHNLQNHEQEKTVDDKEEASSYNDTILSQNYPAEDSISEISTVKTKHKTRIKKDSDVDSEDLRTNRPNLRMSVRKELRKKKVGVKSTKTGVKRNTRLQTKVTNAQTKSATRKRTKTRNDKNSETNEKSSSTSINPYPTFDAFFRVKKITDHSIDNLKISSLTFDDVFDKAFYTRIKCNIQENLQNHIDGKLFKNEESESRISNFEKNQEPNSSPTENFGCDISLNAATPVVSLLSSQLGEDLESQIEYGAKASKKKPPPKKDEVHYKYFTRRKYQASILENKENRDLSKLDMWTQLVVKDRQQKIINDKKTEKEKLEYTKGIEYRTKMQNDELNRILDRRGPFEDLKEEANKKAALEKYNRLGENVSCEAISDVSCILNDLIEGVFDFKENLTKIEDDEKTAEQKRLQASDRDCEIPFYLNLRRNSSLLDQPDIDKSDRITLICSSQETENYEEFATPRDKNTLVELTGEWTRTRIYICAACGVKVPNMKYLLDHKGIYHQNVWVQHYEFVGNQSVLYKHLSIPGLGKVGFVEEFPMSKSWRRSDARLCTKCSKMCNTLGELHRHILECGEDWSWMLARKKLKYRPFGSKSRRKRRGLVKRIIHKEKVGDEVREKRKYNVKRYDGPRPKPSDAETIQRMLANLPAKRATRKLISLKDGFPKQVRRKSSHKQPNSPTNSAKNVVVSKQKASVSSLKNKPMTAGKRNKKGLKCNPMILRKSVRNINKVFGSKILDSNSALMVKRKIKNVLQHQRITRARKELIDEPSNEKKEETPISLTRKESLISKVKTLTKAVRKTVLRKDEKKNDTSDNSTSVNNSVSASKSTRNARSLKKADSLDDTIQDIINSIDTNDIVTNENKEVTKSKINGQPVKLDDNNGSKTEISKKKPKLMQKESVATKLVRTLSLRKLRKKNTEENKLKTQSNPELDVKNDDKSKNGKRKSTLDSFRNRIKKIKLKEKGITQIVQVDGCSQISDEILPFLEKINISSDENYDKTDLDNDQTPEVDPLGDIPDASTEIISNEEAKEIITNGEINENDLNDCNVKTDEIEILPIDTVDAQTNEAVEVNEINNKCSSNENSEENAQNIEIHSGNHLEFKSLSENHTDEITSNELNTALNTIDQDSSNPESKEIVKSVSPTDLKICSTTNKMKTKKRSKGLNDCIAMLTSKLQQKVDDEQPFVTDTITDASTTTTDTNTDSVSANSDSISKVSRTEVVEPCPLHVQKEPVLEEKEEDKIENNKQEPKFEMKNPYQFVQIPLIDYLTQQKILEMNRKIIDRDHIERQRQELFNLQARLIAEHHQLFFQQLHKQIPTNHPYGYIPNIPRENFLINNMLNSQNEFAQKLLHANPNDDDLMKLLGNCDKNNRFKEVDVNVGIDIMKYLGNVADNGMVKLEKPKNKTEGRRRSNNKTGTSRRYNNKRKENIEVIMDLKQQELLNKMINGRSVENGDLNAAFLETEEINQKKFDVLRNNDNVIDLKVKKAEDTLHSQPLKLPEGQIKNDSLLKAPKVIEVGQMRSFGFGIANDINGAIDLKVKKDAEKERQANLLEQLSKNGVSIALFPCFQNNYNKCQLPTVHNEVIDLKITKTVDVQKKTEVPNLLGGEIRGQDFILKKNNIVNNSHSNDKAIDLKINDNADSCPKILNILDEKKANITPLTIEKAIIQTDTSNKVLPRIFDGHLKGILPLHPIGTVQIPNAFVTNSIESKNIKKAEKKRRTSKSTKHKNEKLQILEMPLANTNIQSNEIINLKVSKSAEKKENEINLSNDFNLKPSIPPFSQIDLKLFDTLNTSLIHNGKTNLKTEQNQKIKDTLEIFPARNLTVLRTHMDEKKEQEPLKEKKKIILKPPQFIATSLEKFPVIENPVLPKVPTIAESLSFSIPENNTQTRTNGISKSVRKKNGAKAKNLDSIELKIKSLLLEEREPDIMEEKSVGKTCTSRSNSKNMESKAKEKDNLIESKQVDESDPQNSLPISAKSDTDSDDDIPLANLIKEHQKKEETKLDIVDNKAHVSDEETSFLSQSNANEIEVNKNSKEVEAALPVLETDISLPILEKEVSTPILENDVSMMHTDNDIPIPHLEKEIFPISLEANLPISFTEQNNIEQPTKNVITVPAVSEPLLPVTEDPGCTTGSSQPILENQTHVPSIVVETEHAMLIEQADAKGKKGRVRKRASPDEKKEKPRKKTPKCKGIPLYDESEIDPTNKAARKIRISCQIFQRSSKIVLERSILDEPQVEEEEEEEQRPVHQPLQPIIEALPDVIVKEEFSSDNIPIPPPMPQTELLTNIKEEIPETEEAEVSEAVPSQTEDFFPPALDATPSLSATDLELEIRRRIKLSNLQLKRENTDDNPVVLTPINPDIIYNVDSPQMLYNSEEVPNIGDACTLDMPYNSEVPVIDDTCIHGIDTLIEPPQLNPVDLITGTNISFSSELGIMLDAPNNSFSDVDSQYIDQEGNVPPIFVEKYQSGEIQETHCNVQIAEVAPTEATTCSIDNPAEGITLCNTVISPEVSSFGTENTEPVKALDPTENITEEASAPYPTEILTSIDCTRGNDSTIPTCLANIVAVHEEENMTEMNFDVGHEKEGDLPTETANIAPNIEVLEEQKPDTKDPEIKSKKTKKKHEISTTDIMPSYGEFQVNTNQSDGVNKITISRKKIPASTAISQIQTDDAQNNVGIDSYVVKKVKRSHRKSVSNKERKRKKSALLKENQTIQDNITEDERIFETNLLNTSCSFEDSFSNIEFEVQNEEIGRKLKINKKKAKTQTPVVTEMSVLSETSVVSGVEEVAAEIVAISNIQTEAIEESKSEEIIPDNNEEQKDYDNLPKDMEIEEFQVNIPIIETQFKPKFNIPISNIDVNQTFSELPIQLATIPEEHRSEDQQFPNVSDESLTLPLVTGQFDVSAAEGDINSLINLENANKSLDTDLNRTSIDVINFQVEDVTFEPKEANIDPLFDDCNIKELYDTNLNQQKLNMERSNSSCEPFLSADTNVNSFHQSVSPVSLNKSFHSISSSSTKKCKRSKNAVKVKLDISKTGIGFDGVVEQPKDPENTKNCSVAESSIPYTGFEGNNNEIESQSNEFDFNLQTNVSELPITNIANNAPQEIVDKVPTDFVNVLEIKKPKTFAKKAKNFKNSKNTNAKFEFIEDPAIQSDTPIQTEIINIPTLTSPPEIKSACKKSKKSRNSKTAQKSEPSTFDMMCEELQALCDTPLEPLNENQSKSKENPKELPVDDDLYFLNASPNSFCDNLRSSCDAKIDELLREINFAPRPSKRSKKSKRSTSKNKDKSSTVTPDVKESVMEIDKNLLEAESEFVKSCEDVNLEKSDIVESVKCPTDANQLQEDDVQQMEQSSEVTADDDPVENSVPNILSASSMKSKSSKSKSSKKKAAKTKKERSISVDNAELYCDICDKMFARSENLVKHKRTLTHIAKLSEIEAKEAQAKAQQIEEIADPPLSEQQESYKMDINISDILNNSEKQCDQADLNNEITNKILTNSPFVLKTNSDTLKLADIINDVLNKPVDNEKHSSYTDSNLSQTPHSITKGETKRYKSLGERKSFESDLKTTYPFNTMPVASDAIPKLPNTDPILKQQITILENIIGNEGPFGFIDDISVSSNKSIEEPLTKSPSNLSMMSETKQDDSNQLTFTHNADIINTLAKPNIHNEPFIKPTQYEEISNDSSSVRNQFDDQRSRKVLNRDEELFLECCSLLKSSSEVSGYSKRSSKTVHVFNNFEMKQSDEPDWLEKKNFSSKNQEYKHDIFANSCPNTPLGDGYGDDYSNTNSNTIATDWSTKQREQQENPVFEDISLDSKGSTTSKQENGQFKTAQPTFANFQLFTTEHPKMSEAAGKADVNGMPPPIDGNNIDGKGADEDFKKKMVSRFGGLMAKAWKNSVQAVKKNKNKKKQDTEVTQTSITDYAVPLSTPSSTPKLDNDLNDSKKMLTKGAMKVFEGLKVSIPTDDLDMKELLNGSNTAKKQEEEPAAQPVVEVLTKELEASKEDTKTPKTNNNMRSFGNRLGLKVTKKKYTLTKPKDLSAVPKHAKTEDAAKKGHDVYDFEETQDCSDMFSTKLTNIKEFRNQIAEQKSLSESNVNKEPSPTQEIEESDSDSRKGAIDSFSFEAQSLSSFSTESSSSVKKPPKKKNITKNKCMIMGRIFKNAFKSKIDEDIRDIPSVDNSKLVEDYVMHLPAKEEKRSKLTEQEMDMLFDKLLEDKPTNEKDDKKKPNSPPTVSNNKPIEKPVQISKAKTKNQPKRKRQRHNSESTDDEFSLNKNKKRYTKKKQKNVDNAINLEQELKECIGVASRKSQRKCTSGKQNVLVEFWSSDDSNFEAFIRETAMDKPITAEPPKVVQEEPQLAEEVQKRVNIDNDQLEPNVEELFKDLENTIKKATPKIEGEHQQKIEDKPISGPIHKPGKINLKQARRKSSNVKHRSRNDDDVEDKKMKNIKVTAETLAANRRKRAASNTLYYWSSSSEDESQDLIEVKPVRDEVDEDEDRPMQHGWIVGDSPKKLVTMLAQAKGKKIDADCVKEQGKKRTTM</sequence>
<feature type="region of interest" description="Disordered" evidence="2">
    <location>
        <begin position="1232"/>
        <end position="1256"/>
    </location>
</feature>
<feature type="compositionally biased region" description="Polar residues" evidence="2">
    <location>
        <begin position="443"/>
        <end position="459"/>
    </location>
</feature>
<feature type="compositionally biased region" description="Polar residues" evidence="2">
    <location>
        <begin position="4310"/>
        <end position="4325"/>
    </location>
</feature>
<feature type="compositionally biased region" description="Polar residues" evidence="2">
    <location>
        <begin position="1"/>
        <end position="13"/>
    </location>
</feature>
<feature type="compositionally biased region" description="Basic and acidic residues" evidence="2">
    <location>
        <begin position="295"/>
        <end position="307"/>
    </location>
</feature>
<comment type="caution">
    <text evidence="4">The sequence shown here is derived from an EMBL/GenBank/DDBJ whole genome shotgun (WGS) entry which is preliminary data.</text>
</comment>
<feature type="region of interest" description="Disordered" evidence="2">
    <location>
        <begin position="897"/>
        <end position="950"/>
    </location>
</feature>
<feature type="region of interest" description="Disordered" evidence="2">
    <location>
        <begin position="1432"/>
        <end position="1452"/>
    </location>
</feature>
<dbReference type="SMART" id="SM00355">
    <property type="entry name" value="ZnF_C2H2"/>
    <property type="match status" value="6"/>
</dbReference>
<feature type="region of interest" description="Disordered" evidence="2">
    <location>
        <begin position="4436"/>
        <end position="4507"/>
    </location>
</feature>
<feature type="region of interest" description="Disordered" evidence="2">
    <location>
        <begin position="3496"/>
        <end position="3524"/>
    </location>
</feature>
<name>A0A0T6B1R6_9SCAR</name>
<feature type="region of interest" description="Disordered" evidence="2">
    <location>
        <begin position="1106"/>
        <end position="1137"/>
    </location>
</feature>
<feature type="region of interest" description="Disordered" evidence="2">
    <location>
        <begin position="4619"/>
        <end position="4638"/>
    </location>
</feature>
<feature type="compositionally biased region" description="Basic and acidic residues" evidence="2">
    <location>
        <begin position="4436"/>
        <end position="4448"/>
    </location>
</feature>
<feature type="compositionally biased region" description="Basic residues" evidence="2">
    <location>
        <begin position="4496"/>
        <end position="4506"/>
    </location>
</feature>
<feature type="region of interest" description="Disordered" evidence="2">
    <location>
        <begin position="3562"/>
        <end position="3621"/>
    </location>
</feature>
<gene>
    <name evidence="4" type="ORF">AMK59_5242</name>
</gene>
<dbReference type="Gene3D" id="3.30.160.60">
    <property type="entry name" value="Classic Zinc Finger"/>
    <property type="match status" value="1"/>
</dbReference>
<feature type="domain" description="C2H2-type" evidence="3">
    <location>
        <begin position="3632"/>
        <end position="3661"/>
    </location>
</feature>
<protein>
    <recommendedName>
        <fullName evidence="3">C2H2-type domain-containing protein</fullName>
    </recommendedName>
</protein>
<feature type="region of interest" description="Disordered" evidence="2">
    <location>
        <begin position="1150"/>
        <end position="1186"/>
    </location>
</feature>
<feature type="region of interest" description="Disordered" evidence="2">
    <location>
        <begin position="441"/>
        <end position="460"/>
    </location>
</feature>
<feature type="compositionally biased region" description="Basic and acidic residues" evidence="2">
    <location>
        <begin position="1114"/>
        <end position="1127"/>
    </location>
</feature>
<feature type="domain" description="C2H2-type" evidence="3">
    <location>
        <begin position="227"/>
        <end position="255"/>
    </location>
</feature>
<feature type="compositionally biased region" description="Basic and acidic residues" evidence="2">
    <location>
        <begin position="359"/>
        <end position="369"/>
    </location>
</feature>